<reference evidence="1" key="1">
    <citation type="submission" date="2022-07" db="EMBL/GenBank/DDBJ databases">
        <title>Genome analysis of Parmales, a sister group of diatoms, reveals the evolutionary specialization of diatoms from phago-mixotrophs to photoautotrophs.</title>
        <authorList>
            <person name="Ban H."/>
            <person name="Sato S."/>
            <person name="Yoshikawa S."/>
            <person name="Kazumasa Y."/>
            <person name="Nakamura Y."/>
            <person name="Ichinomiya M."/>
            <person name="Saitoh K."/>
            <person name="Sato N."/>
            <person name="Blanc-Mathieu R."/>
            <person name="Endo H."/>
            <person name="Kuwata A."/>
            <person name="Ogata H."/>
        </authorList>
    </citation>
    <scope>NUCLEOTIDE SEQUENCE</scope>
</reference>
<gene>
    <name evidence="1" type="ORF">TrRE_jg3632</name>
</gene>
<accession>A0A9W7DPM4</accession>
<dbReference type="EMBL" id="BRXZ01001982">
    <property type="protein sequence ID" value="GMH51469.1"/>
    <property type="molecule type" value="Genomic_DNA"/>
</dbReference>
<organism evidence="1 2">
    <name type="scientific">Triparma retinervis</name>
    <dbReference type="NCBI Taxonomy" id="2557542"/>
    <lineage>
        <taxon>Eukaryota</taxon>
        <taxon>Sar</taxon>
        <taxon>Stramenopiles</taxon>
        <taxon>Ochrophyta</taxon>
        <taxon>Bolidophyceae</taxon>
        <taxon>Parmales</taxon>
        <taxon>Triparmaceae</taxon>
        <taxon>Triparma</taxon>
    </lineage>
</organism>
<dbReference type="Proteomes" id="UP001165082">
    <property type="component" value="Unassembled WGS sequence"/>
</dbReference>
<name>A0A9W7DPM4_9STRA</name>
<sequence length="232" mass="24113">VTADPLVLLNVSSCILKRRGLLLTLVDALGWFLTSNEKSLGSPPCPVAASALVARDVVVLRCLGDVIPSHSVVLSCARRRGAAVTLLGQGWGGGALRWLGGAGGGVGEEIRALLAGGRVGERKRARLMLAGLMAGGRQTTEAAMGCMIGLVGNGGEGLGDDGVYECVKEGVKEARGRGGKEERRICIRGLARVNQICRQMGGRGGGGKREGRMREIEGECMKALGRLGVKIN</sequence>
<dbReference type="AlphaFoldDB" id="A0A9W7DPM4"/>
<proteinExistence type="predicted"/>
<keyword evidence="2" id="KW-1185">Reference proteome</keyword>
<dbReference type="OrthoDB" id="10643290at2759"/>
<evidence type="ECO:0000313" key="1">
    <source>
        <dbReference type="EMBL" id="GMH51469.1"/>
    </source>
</evidence>
<comment type="caution">
    <text evidence="1">The sequence shown here is derived from an EMBL/GenBank/DDBJ whole genome shotgun (WGS) entry which is preliminary data.</text>
</comment>
<feature type="non-terminal residue" evidence="1">
    <location>
        <position position="1"/>
    </location>
</feature>
<protein>
    <submittedName>
        <fullName evidence="1">Uncharacterized protein</fullName>
    </submittedName>
</protein>
<evidence type="ECO:0000313" key="2">
    <source>
        <dbReference type="Proteomes" id="UP001165082"/>
    </source>
</evidence>